<evidence type="ECO:0000313" key="2">
    <source>
        <dbReference type="Proteomes" id="UP001278766"/>
    </source>
</evidence>
<dbReference type="EMBL" id="JAUEPN010000012">
    <property type="protein sequence ID" value="KAK3290593.1"/>
    <property type="molecule type" value="Genomic_DNA"/>
</dbReference>
<evidence type="ECO:0000313" key="1">
    <source>
        <dbReference type="EMBL" id="KAK3290593.1"/>
    </source>
</evidence>
<gene>
    <name evidence="1" type="ORF">B0H64DRAFT_411636</name>
</gene>
<name>A0AAE0H611_9PEZI</name>
<dbReference type="RefSeq" id="XP_062654107.1">
    <property type="nucleotide sequence ID" value="XM_062804864.1"/>
</dbReference>
<dbReference type="GeneID" id="87841812"/>
<protein>
    <submittedName>
        <fullName evidence="1">Uncharacterized protein</fullName>
    </submittedName>
</protein>
<organism evidence="1 2">
    <name type="scientific">Chaetomium fimeti</name>
    <dbReference type="NCBI Taxonomy" id="1854472"/>
    <lineage>
        <taxon>Eukaryota</taxon>
        <taxon>Fungi</taxon>
        <taxon>Dikarya</taxon>
        <taxon>Ascomycota</taxon>
        <taxon>Pezizomycotina</taxon>
        <taxon>Sordariomycetes</taxon>
        <taxon>Sordariomycetidae</taxon>
        <taxon>Sordariales</taxon>
        <taxon>Chaetomiaceae</taxon>
        <taxon>Chaetomium</taxon>
    </lineage>
</organism>
<proteinExistence type="predicted"/>
<reference evidence="1" key="2">
    <citation type="submission" date="2023-06" db="EMBL/GenBank/DDBJ databases">
        <authorList>
            <consortium name="Lawrence Berkeley National Laboratory"/>
            <person name="Haridas S."/>
            <person name="Hensen N."/>
            <person name="Bonometti L."/>
            <person name="Westerberg I."/>
            <person name="Brannstrom I.O."/>
            <person name="Guillou S."/>
            <person name="Cros-Aarteil S."/>
            <person name="Calhoun S."/>
            <person name="Kuo A."/>
            <person name="Mondo S."/>
            <person name="Pangilinan J."/>
            <person name="Riley R."/>
            <person name="Labutti K."/>
            <person name="Andreopoulos B."/>
            <person name="Lipzen A."/>
            <person name="Chen C."/>
            <person name="Yanf M."/>
            <person name="Daum C."/>
            <person name="Ng V."/>
            <person name="Clum A."/>
            <person name="Steindorff A."/>
            <person name="Ohm R."/>
            <person name="Martin F."/>
            <person name="Silar P."/>
            <person name="Natvig D."/>
            <person name="Lalanne C."/>
            <person name="Gautier V."/>
            <person name="Ament-Velasquez S.L."/>
            <person name="Kruys A."/>
            <person name="Hutchinson M.I."/>
            <person name="Powell A.J."/>
            <person name="Barry K."/>
            <person name="Miller A.N."/>
            <person name="Grigoriev I.V."/>
            <person name="Debuchy R."/>
            <person name="Gladieux P."/>
            <person name="Thoren M.H."/>
            <person name="Johannesson H."/>
        </authorList>
    </citation>
    <scope>NUCLEOTIDE SEQUENCE</scope>
    <source>
        <strain evidence="1">CBS 168.71</strain>
    </source>
</reference>
<accession>A0AAE0H611</accession>
<sequence>MRSIKNSSPVICQDFAVCLIPPNRGDRSDPYSPRGAQYHDSGLNIALFRKSLRMDEFNLSIRRMANIFQCAILEQRDVPEFLWESEDAQTVERLSRTQLLPLMERFQVITTNVCDFDKWEGAPDVWPWEWPQHPNYILPGETQCDLCGEKACNCITNILPRHLPRTDVEDGRILRAVAVEGVLAYRKDQVLGELTGEFVPLGSNHDCWSIDFLRPSTGQ</sequence>
<comment type="caution">
    <text evidence="1">The sequence shown here is derived from an EMBL/GenBank/DDBJ whole genome shotgun (WGS) entry which is preliminary data.</text>
</comment>
<reference evidence="1" key="1">
    <citation type="journal article" date="2023" name="Mol. Phylogenet. Evol.">
        <title>Genome-scale phylogeny and comparative genomics of the fungal order Sordariales.</title>
        <authorList>
            <person name="Hensen N."/>
            <person name="Bonometti L."/>
            <person name="Westerberg I."/>
            <person name="Brannstrom I.O."/>
            <person name="Guillou S."/>
            <person name="Cros-Aarteil S."/>
            <person name="Calhoun S."/>
            <person name="Haridas S."/>
            <person name="Kuo A."/>
            <person name="Mondo S."/>
            <person name="Pangilinan J."/>
            <person name="Riley R."/>
            <person name="LaButti K."/>
            <person name="Andreopoulos B."/>
            <person name="Lipzen A."/>
            <person name="Chen C."/>
            <person name="Yan M."/>
            <person name="Daum C."/>
            <person name="Ng V."/>
            <person name="Clum A."/>
            <person name="Steindorff A."/>
            <person name="Ohm R.A."/>
            <person name="Martin F."/>
            <person name="Silar P."/>
            <person name="Natvig D.O."/>
            <person name="Lalanne C."/>
            <person name="Gautier V."/>
            <person name="Ament-Velasquez S.L."/>
            <person name="Kruys A."/>
            <person name="Hutchinson M.I."/>
            <person name="Powell A.J."/>
            <person name="Barry K."/>
            <person name="Miller A.N."/>
            <person name="Grigoriev I.V."/>
            <person name="Debuchy R."/>
            <person name="Gladieux P."/>
            <person name="Hiltunen Thoren M."/>
            <person name="Johannesson H."/>
        </authorList>
    </citation>
    <scope>NUCLEOTIDE SEQUENCE</scope>
    <source>
        <strain evidence="1">CBS 168.71</strain>
    </source>
</reference>
<keyword evidence="2" id="KW-1185">Reference proteome</keyword>
<dbReference type="Proteomes" id="UP001278766">
    <property type="component" value="Unassembled WGS sequence"/>
</dbReference>
<dbReference type="AlphaFoldDB" id="A0AAE0H611"/>